<dbReference type="GO" id="GO:0003755">
    <property type="term" value="F:peptidyl-prolyl cis-trans isomerase activity"/>
    <property type="evidence" value="ECO:0007669"/>
    <property type="project" value="UniProtKB-KW"/>
</dbReference>
<dbReference type="InterPro" id="IPR029000">
    <property type="entry name" value="Cyclophilin-like_dom_sf"/>
</dbReference>
<evidence type="ECO:0000256" key="5">
    <source>
        <dbReference type="SAM" id="MobiDB-lite"/>
    </source>
</evidence>
<dbReference type="InterPro" id="IPR002130">
    <property type="entry name" value="Cyclophilin-type_PPIase_dom"/>
</dbReference>
<evidence type="ECO:0000259" key="6">
    <source>
        <dbReference type="PROSITE" id="PS50072"/>
    </source>
</evidence>
<feature type="compositionally biased region" description="Basic residues" evidence="5">
    <location>
        <begin position="788"/>
        <end position="808"/>
    </location>
</feature>
<evidence type="ECO:0000256" key="1">
    <source>
        <dbReference type="ARBA" id="ARBA00000971"/>
    </source>
</evidence>
<dbReference type="GO" id="GO:0006457">
    <property type="term" value="P:protein folding"/>
    <property type="evidence" value="ECO:0007669"/>
    <property type="project" value="InterPro"/>
</dbReference>
<comment type="caution">
    <text evidence="7">The sequence shown here is derived from an EMBL/GenBank/DDBJ whole genome shotgun (WGS) entry which is preliminary data.</text>
</comment>
<dbReference type="PROSITE" id="PS00170">
    <property type="entry name" value="CSA_PPIASE_1"/>
    <property type="match status" value="1"/>
</dbReference>
<feature type="compositionally biased region" description="Polar residues" evidence="5">
    <location>
        <begin position="302"/>
        <end position="312"/>
    </location>
</feature>
<feature type="compositionally biased region" description="Low complexity" evidence="5">
    <location>
        <begin position="889"/>
        <end position="903"/>
    </location>
</feature>
<feature type="compositionally biased region" description="Basic and acidic residues" evidence="5">
    <location>
        <begin position="729"/>
        <end position="763"/>
    </location>
</feature>
<dbReference type="PANTHER" id="PTHR11071:SF565">
    <property type="entry name" value="MOCA-CYP, ISOFORM A"/>
    <property type="match status" value="1"/>
</dbReference>
<evidence type="ECO:0000313" key="8">
    <source>
        <dbReference type="Proteomes" id="UP000499080"/>
    </source>
</evidence>
<dbReference type="EMBL" id="BGPR01009859">
    <property type="protein sequence ID" value="GBN42769.1"/>
    <property type="molecule type" value="Genomic_DNA"/>
</dbReference>
<feature type="compositionally biased region" description="Low complexity" evidence="5">
    <location>
        <begin position="809"/>
        <end position="818"/>
    </location>
</feature>
<dbReference type="Gene3D" id="2.40.100.10">
    <property type="entry name" value="Cyclophilin-like"/>
    <property type="match status" value="1"/>
</dbReference>
<dbReference type="AlphaFoldDB" id="A0A4Y2NVP6"/>
<evidence type="ECO:0000256" key="3">
    <source>
        <dbReference type="ARBA" id="ARBA00023110"/>
    </source>
</evidence>
<feature type="compositionally biased region" description="Basic and acidic residues" evidence="5">
    <location>
        <begin position="707"/>
        <end position="720"/>
    </location>
</feature>
<feature type="compositionally biased region" description="Basic residues" evidence="5">
    <location>
        <begin position="819"/>
        <end position="840"/>
    </location>
</feature>
<feature type="region of interest" description="Disordered" evidence="5">
    <location>
        <begin position="528"/>
        <end position="565"/>
    </location>
</feature>
<sequence>MTVDTSKKYSPRCFLDIEIDGEYAGRIIIELFADVSPITSENFRALCTGEKGLGKTTGKPLHYKGAPFHRVVKNFVIQGGDFVAGNGTGGESIYGGQFKDENFDIHHDKPFLLSMSNRGKDSNGSQFFITTNTAPHLNGKHTVFGEVISGHEVVTKIENIKTDQSCRPVKDVKISNCGELVLKIKQKSKKVSESSSGSESEEVKEKKRKKKHKHQKKHKKEKREHKESSSGKRDEEEGGLMVDPEEIPSIPVNNFLMRRTSPNPRESNRRSSPRESFSYHRPARSRSGRKIKGRGFMRYRTPSRSASRSGSETPPHWKQAQARLRNIKDVVLPPKPSPPEDSLPEDEEDPTPKINLLRSRLGIPLKFNEEVNQREPRNPMRQNRRRRDWSPEPSPPPNRSSSNWASGGSPLRSTVVVASNFQRDADRHNYRRNDRRDGDRFTEHDSRSVRNADRKYDAHGSRRETERSSGNSKNMASLAQELFRYEKTAVDSGRSNSNKGDPSKPASEDLKNRKKNFKSLASDLFKYGKDRISTSESSEEEGKIKDSKKDEPPPKTSQVHPQKSFELLTNDLFRYQKDLSPEPQSQGSVREGRVKEVSIPFLSETEDTPTAVPEIHLLTTEESAPTSDVTSTTNLLHKSIIPGICDDSNSNEASMESEPPQSFKNFTIVNKEDTVSGDGTTEQEKRRWDVQQTVFDCRLPDVIPLPEETRSNKGEERDNMVTEMSSPRRSVDKSPSVERVARSKDASPMKPSREGRSDSEGAKRKNHSRSRSPISKRSSSKGKDRSSVKRRSSPSPDRRRRRHSRSKSPARSNLPRRPYSGRRSRSVERRRSRSPRRAHPPRYSDLRNRSPDRGTYKRRYGRSPLGVRGRLGGRRSRSRSPVRRRRGRQSSSSSSRSSSSSSSGRDRKKRKRGRRSSSKSSSSSRSKSSDST</sequence>
<dbReference type="Pfam" id="PF00160">
    <property type="entry name" value="Pro_isomerase"/>
    <property type="match status" value="1"/>
</dbReference>
<protein>
    <recommendedName>
        <fullName evidence="2">peptidylprolyl isomerase</fullName>
        <ecNumber evidence="2">5.2.1.8</ecNumber>
    </recommendedName>
</protein>
<dbReference type="Proteomes" id="UP000499080">
    <property type="component" value="Unassembled WGS sequence"/>
</dbReference>
<gene>
    <name evidence="7" type="primary">Ppig</name>
    <name evidence="7" type="ORF">AVEN_70429_1</name>
</gene>
<feature type="compositionally biased region" description="Basic and acidic residues" evidence="5">
    <location>
        <begin position="423"/>
        <end position="467"/>
    </location>
</feature>
<feature type="compositionally biased region" description="Low complexity" evidence="5">
    <location>
        <begin position="918"/>
        <end position="932"/>
    </location>
</feature>
<dbReference type="PROSITE" id="PS50072">
    <property type="entry name" value="CSA_PPIASE_2"/>
    <property type="match status" value="1"/>
</dbReference>
<feature type="compositionally biased region" description="Basic and acidic residues" evidence="5">
    <location>
        <begin position="224"/>
        <end position="235"/>
    </location>
</feature>
<reference evidence="7 8" key="1">
    <citation type="journal article" date="2019" name="Sci. Rep.">
        <title>Orb-weaving spider Araneus ventricosus genome elucidates the spidroin gene catalogue.</title>
        <authorList>
            <person name="Kono N."/>
            <person name="Nakamura H."/>
            <person name="Ohtoshi R."/>
            <person name="Moran D.A.P."/>
            <person name="Shinohara A."/>
            <person name="Yoshida Y."/>
            <person name="Fujiwara M."/>
            <person name="Mori M."/>
            <person name="Tomita M."/>
            <person name="Arakawa K."/>
        </authorList>
    </citation>
    <scope>NUCLEOTIDE SEQUENCE [LARGE SCALE GENOMIC DNA]</scope>
</reference>
<comment type="catalytic activity">
    <reaction evidence="1">
        <text>[protein]-peptidylproline (omega=180) = [protein]-peptidylproline (omega=0)</text>
        <dbReference type="Rhea" id="RHEA:16237"/>
        <dbReference type="Rhea" id="RHEA-COMP:10747"/>
        <dbReference type="Rhea" id="RHEA-COMP:10748"/>
        <dbReference type="ChEBI" id="CHEBI:83833"/>
        <dbReference type="ChEBI" id="CHEBI:83834"/>
        <dbReference type="EC" id="5.2.1.8"/>
    </reaction>
</comment>
<feature type="compositionally biased region" description="Basic and acidic residues" evidence="5">
    <location>
        <begin position="842"/>
        <end position="855"/>
    </location>
</feature>
<feature type="region of interest" description="Disordered" evidence="5">
    <location>
        <begin position="669"/>
        <end position="688"/>
    </location>
</feature>
<feature type="compositionally biased region" description="Basic residues" evidence="5">
    <location>
        <begin position="281"/>
        <end position="297"/>
    </location>
</feature>
<feature type="compositionally biased region" description="Basic residues" evidence="5">
    <location>
        <begin position="906"/>
        <end position="917"/>
    </location>
</feature>
<dbReference type="PRINTS" id="PR00153">
    <property type="entry name" value="CSAPPISMRASE"/>
</dbReference>
<feature type="compositionally biased region" description="Basic and acidic residues" evidence="5">
    <location>
        <begin position="540"/>
        <end position="553"/>
    </location>
</feature>
<proteinExistence type="predicted"/>
<dbReference type="InterPro" id="IPR020892">
    <property type="entry name" value="Cyclophilin-type_PPIase_CS"/>
</dbReference>
<dbReference type="EC" id="5.2.1.8" evidence="2"/>
<feature type="domain" description="PPIase cyclophilin-type" evidence="6">
    <location>
        <begin position="14"/>
        <end position="179"/>
    </location>
</feature>
<keyword evidence="4 7" id="KW-0413">Isomerase</keyword>
<feature type="compositionally biased region" description="Polar residues" evidence="5">
    <location>
        <begin position="468"/>
        <end position="477"/>
    </location>
</feature>
<evidence type="ECO:0000313" key="7">
    <source>
        <dbReference type="EMBL" id="GBN42769.1"/>
    </source>
</evidence>
<dbReference type="FunFam" id="2.40.100.10:FF:000005">
    <property type="entry name" value="Peptidyl-prolyl cis-trans isomerase G"/>
    <property type="match status" value="1"/>
</dbReference>
<dbReference type="OrthoDB" id="193499at2759"/>
<evidence type="ECO:0000256" key="4">
    <source>
        <dbReference type="ARBA" id="ARBA00023235"/>
    </source>
</evidence>
<keyword evidence="8" id="KW-1185">Reference proteome</keyword>
<keyword evidence="3" id="KW-0697">Rotamase</keyword>
<feature type="region of interest" description="Disordered" evidence="5">
    <location>
        <begin position="185"/>
        <end position="515"/>
    </location>
</feature>
<feature type="compositionally biased region" description="Basic residues" evidence="5">
    <location>
        <begin position="206"/>
        <end position="223"/>
    </location>
</feature>
<accession>A0A4Y2NVP6</accession>
<dbReference type="GO" id="GO:0016018">
    <property type="term" value="F:cyclosporin A binding"/>
    <property type="evidence" value="ECO:0007669"/>
    <property type="project" value="TreeGrafter"/>
</dbReference>
<dbReference type="GO" id="GO:0005739">
    <property type="term" value="C:mitochondrion"/>
    <property type="evidence" value="ECO:0007669"/>
    <property type="project" value="TreeGrafter"/>
</dbReference>
<dbReference type="SUPFAM" id="SSF50891">
    <property type="entry name" value="Cyclophilin-like"/>
    <property type="match status" value="1"/>
</dbReference>
<feature type="region of interest" description="Disordered" evidence="5">
    <location>
        <begin position="700"/>
        <end position="932"/>
    </location>
</feature>
<feature type="compositionally biased region" description="Basic and acidic residues" evidence="5">
    <location>
        <begin position="367"/>
        <end position="378"/>
    </location>
</feature>
<name>A0A4Y2NVP6_ARAVE</name>
<organism evidence="7 8">
    <name type="scientific">Araneus ventricosus</name>
    <name type="common">Orbweaver spider</name>
    <name type="synonym">Epeira ventricosa</name>
    <dbReference type="NCBI Taxonomy" id="182803"/>
    <lineage>
        <taxon>Eukaryota</taxon>
        <taxon>Metazoa</taxon>
        <taxon>Ecdysozoa</taxon>
        <taxon>Arthropoda</taxon>
        <taxon>Chelicerata</taxon>
        <taxon>Arachnida</taxon>
        <taxon>Araneae</taxon>
        <taxon>Araneomorphae</taxon>
        <taxon>Entelegynae</taxon>
        <taxon>Araneoidea</taxon>
        <taxon>Araneidae</taxon>
        <taxon>Araneus</taxon>
    </lineage>
</organism>
<feature type="compositionally biased region" description="Basic residues" evidence="5">
    <location>
        <begin position="871"/>
        <end position="888"/>
    </location>
</feature>
<evidence type="ECO:0000256" key="2">
    <source>
        <dbReference type="ARBA" id="ARBA00013194"/>
    </source>
</evidence>
<dbReference type="PANTHER" id="PTHR11071">
    <property type="entry name" value="PEPTIDYL-PROLYL CIS-TRANS ISOMERASE"/>
    <property type="match status" value="1"/>
</dbReference>